<dbReference type="Ensembl" id="ENSGMOT00000000588.2">
    <property type="protein sequence ID" value="ENSGMOP00000000559.2"/>
    <property type="gene ID" value="ENSGMOG00000000570.2"/>
</dbReference>
<proteinExistence type="predicted"/>
<dbReference type="PANTHER" id="PTHR21084">
    <property type="entry name" value="DENSE INCISORS"/>
    <property type="match status" value="1"/>
</dbReference>
<protein>
    <submittedName>
        <fullName evidence="1">Chromosome 3 open reading frame 38</fullName>
    </submittedName>
</protein>
<reference evidence="1" key="2">
    <citation type="submission" date="2025-09" db="UniProtKB">
        <authorList>
            <consortium name="Ensembl"/>
        </authorList>
    </citation>
    <scope>IDENTIFICATION</scope>
</reference>
<dbReference type="InterPro" id="IPR026698">
    <property type="entry name" value="UPF_C3orf38"/>
</dbReference>
<evidence type="ECO:0000313" key="1">
    <source>
        <dbReference type="Ensembl" id="ENSGMOP00000000559.2"/>
    </source>
</evidence>
<evidence type="ECO:0000313" key="2">
    <source>
        <dbReference type="Proteomes" id="UP000694546"/>
    </source>
</evidence>
<dbReference type="OrthoDB" id="6407068at2759"/>
<accession>A0A8C4YWP8</accession>
<gene>
    <name evidence="1" type="primary">C3orf38</name>
</gene>
<dbReference type="PANTHER" id="PTHR21084:SF1">
    <property type="entry name" value="DENSE INCISORS"/>
    <property type="match status" value="1"/>
</dbReference>
<dbReference type="Pfam" id="PF15008">
    <property type="entry name" value="DUF4518"/>
    <property type="match status" value="1"/>
</dbReference>
<organism evidence="1 2">
    <name type="scientific">Gadus morhua</name>
    <name type="common">Atlantic cod</name>
    <dbReference type="NCBI Taxonomy" id="8049"/>
    <lineage>
        <taxon>Eukaryota</taxon>
        <taxon>Metazoa</taxon>
        <taxon>Chordata</taxon>
        <taxon>Craniata</taxon>
        <taxon>Vertebrata</taxon>
        <taxon>Euteleostomi</taxon>
        <taxon>Actinopterygii</taxon>
        <taxon>Neopterygii</taxon>
        <taxon>Teleostei</taxon>
        <taxon>Neoteleostei</taxon>
        <taxon>Acanthomorphata</taxon>
        <taxon>Zeiogadaria</taxon>
        <taxon>Gadariae</taxon>
        <taxon>Gadiformes</taxon>
        <taxon>Gadoidei</taxon>
        <taxon>Gadidae</taxon>
        <taxon>Gadus</taxon>
    </lineage>
</organism>
<sequence>MAGLSSRERTGCNSLLNLMSESDLRSLFDTVTNSHRPIPRSVEDLKEAILFNSNDAVEFLKRRKVQRGFIFQYLATQGILMPPGSEIAPLIERTLRFWSSEEKFHGQRGELPQAATREDARNAQPEWSHQGPLLEGMIQSVGTQAETPLDQSGEPFCSWFFPLLNSQNPAIDQNSPEWGRQHFFNDAKLNIIYSRIGQNSGLYHGADRVNLGLLSLVREFRLLLYPSMENCRYRVVNNLNREVLLAVGGTVHHEPSNGRLGYFEQVFGLICSQMGEYKIKFTDLIIGLPGIPDGGGEKPPKVTWDFDELKLRF</sequence>
<dbReference type="GeneTree" id="ENSGT00390000000367"/>
<dbReference type="AlphaFoldDB" id="A0A8C4YWP8"/>
<dbReference type="Proteomes" id="UP000694546">
    <property type="component" value="Chromosome 20"/>
</dbReference>
<name>A0A8C4YWP8_GADMO</name>
<keyword evidence="2" id="KW-1185">Reference proteome</keyword>
<reference evidence="1" key="1">
    <citation type="submission" date="2025-08" db="UniProtKB">
        <authorList>
            <consortium name="Ensembl"/>
        </authorList>
    </citation>
    <scope>IDENTIFICATION</scope>
</reference>